<comment type="similarity">
    <text evidence="1">Belongs to the scytalone dehydratase family.</text>
</comment>
<dbReference type="AlphaFoldDB" id="A0A0B8MYP7"/>
<evidence type="ECO:0000256" key="2">
    <source>
        <dbReference type="ARBA" id="ARBA00023239"/>
    </source>
</evidence>
<dbReference type="Pfam" id="PF02982">
    <property type="entry name" value="Scytalone_dh"/>
    <property type="match status" value="1"/>
</dbReference>
<name>A0A0B8MYP7_TALPI</name>
<keyword evidence="5" id="KW-1185">Reference proteome</keyword>
<evidence type="ECO:0000259" key="3">
    <source>
        <dbReference type="Pfam" id="PF02982"/>
    </source>
</evidence>
<proteinExistence type="inferred from homology"/>
<gene>
    <name evidence="4" type="ORF">TCE0_047f18000</name>
</gene>
<sequence>MASVSADVAHILKEITFEWGECYDTKDWARLRAILAENLSIDYSDVTGEKWADIGKDEFVSMVSDEGFVGDPLVDTQHFIGASKFERLSDIEIRKRSKRKDMGTQ</sequence>
<accession>A0A0B8MYP7</accession>
<evidence type="ECO:0000256" key="1">
    <source>
        <dbReference type="ARBA" id="ARBA00008584"/>
    </source>
</evidence>
<dbReference type="Gene3D" id="3.10.450.50">
    <property type="match status" value="1"/>
</dbReference>
<dbReference type="InterPro" id="IPR049884">
    <property type="entry name" value="Scytalone_dh"/>
</dbReference>
<dbReference type="GO" id="GO:0016829">
    <property type="term" value="F:lyase activity"/>
    <property type="evidence" value="ECO:0007669"/>
    <property type="project" value="UniProtKB-KW"/>
</dbReference>
<keyword evidence="2" id="KW-0456">Lyase</keyword>
<dbReference type="EMBL" id="DF933843">
    <property type="protein sequence ID" value="GAM43299.1"/>
    <property type="molecule type" value="Genomic_DNA"/>
</dbReference>
<evidence type="ECO:0000313" key="4">
    <source>
        <dbReference type="EMBL" id="GAM43299.1"/>
    </source>
</evidence>
<organism evidence="4 5">
    <name type="scientific">Talaromyces pinophilus</name>
    <name type="common">Penicillium pinophilum</name>
    <dbReference type="NCBI Taxonomy" id="128442"/>
    <lineage>
        <taxon>Eukaryota</taxon>
        <taxon>Fungi</taxon>
        <taxon>Dikarya</taxon>
        <taxon>Ascomycota</taxon>
        <taxon>Pezizomycotina</taxon>
        <taxon>Eurotiomycetes</taxon>
        <taxon>Eurotiomycetidae</taxon>
        <taxon>Eurotiales</taxon>
        <taxon>Trichocomaceae</taxon>
        <taxon>Talaromyces</taxon>
        <taxon>Talaromyces sect. Talaromyces</taxon>
    </lineage>
</organism>
<dbReference type="Proteomes" id="UP000053095">
    <property type="component" value="Unassembled WGS sequence"/>
</dbReference>
<feature type="domain" description="Scytalone dehydratase-like" evidence="3">
    <location>
        <begin position="12"/>
        <end position="93"/>
    </location>
</feature>
<reference evidence="5" key="1">
    <citation type="journal article" date="2015" name="Genome Announc.">
        <title>Draft genome sequence of Talaromyces cellulolyticus strain Y-94, a source of lignocellulosic biomass-degrading enzymes.</title>
        <authorList>
            <person name="Fujii T."/>
            <person name="Koike H."/>
            <person name="Sawayama S."/>
            <person name="Yano S."/>
            <person name="Inoue H."/>
        </authorList>
    </citation>
    <scope>NUCLEOTIDE SEQUENCE [LARGE SCALE GENOMIC DNA]</scope>
    <source>
        <strain evidence="5">Y-94</strain>
    </source>
</reference>
<dbReference type="SUPFAM" id="SSF54427">
    <property type="entry name" value="NTF2-like"/>
    <property type="match status" value="1"/>
</dbReference>
<evidence type="ECO:0000313" key="5">
    <source>
        <dbReference type="Proteomes" id="UP000053095"/>
    </source>
</evidence>
<protein>
    <recommendedName>
        <fullName evidence="3">Scytalone dehydratase-like domain-containing protein</fullName>
    </recommendedName>
</protein>
<dbReference type="InterPro" id="IPR032710">
    <property type="entry name" value="NTF2-like_dom_sf"/>
</dbReference>